<dbReference type="OrthoDB" id="270167at2759"/>
<accession>A0A8H6L8T6</accession>
<evidence type="ECO:0000313" key="1">
    <source>
        <dbReference type="EMBL" id="KAF6239969.1"/>
    </source>
</evidence>
<reference evidence="1 2" key="1">
    <citation type="journal article" date="2020" name="Genomics">
        <title>Complete, high-quality genomes from long-read metagenomic sequencing of two wolf lichen thalli reveals enigmatic genome architecture.</title>
        <authorList>
            <person name="McKenzie S.K."/>
            <person name="Walston R.F."/>
            <person name="Allen J.L."/>
        </authorList>
    </citation>
    <scope>NUCLEOTIDE SEQUENCE [LARGE SCALE GENOMIC DNA]</scope>
    <source>
        <strain evidence="1">WasteWater2</strain>
    </source>
</reference>
<gene>
    <name evidence="1" type="ORF">HO173_001577</name>
</gene>
<sequence>MSREHDNNPLSENIFDYLRLLALDSFDPPVESKEPTFIKSCHLVDVRLSPEGIVTSGRLWKLYKAIDTGTFASENPSEKKSLNGTNAYQRKRLRQLSVELQVRGHERLAVDLEGYLDEDAKGKQYPSKQYEDLMVEEVVEAIRDRKTLYLSCLEGTNPYRGCFVTDAALELPSHVFTAWTQAKSGGKALDDIYAERLLNKIVSLEVDITGHTFKGLPRLEAERWVNGLCFFDGGPARDVCFNYPSSLTQKC</sequence>
<comment type="caution">
    <text evidence="1">The sequence shown here is derived from an EMBL/GenBank/DDBJ whole genome shotgun (WGS) entry which is preliminary data.</text>
</comment>
<dbReference type="AlphaFoldDB" id="A0A8H6L8T6"/>
<evidence type="ECO:0000313" key="2">
    <source>
        <dbReference type="Proteomes" id="UP000578531"/>
    </source>
</evidence>
<proteinExistence type="predicted"/>
<keyword evidence="2" id="KW-1185">Reference proteome</keyword>
<dbReference type="Proteomes" id="UP000578531">
    <property type="component" value="Unassembled WGS sequence"/>
</dbReference>
<protein>
    <submittedName>
        <fullName evidence="1">Uncharacterized protein</fullName>
    </submittedName>
</protein>
<dbReference type="EMBL" id="JACCJC010000004">
    <property type="protein sequence ID" value="KAF6239969.1"/>
    <property type="molecule type" value="Genomic_DNA"/>
</dbReference>
<dbReference type="GeneID" id="59283251"/>
<dbReference type="RefSeq" id="XP_037169238.1">
    <property type="nucleotide sequence ID" value="XM_037303516.1"/>
</dbReference>
<name>A0A8H6L8T6_9LECA</name>
<organism evidence="1 2">
    <name type="scientific">Letharia columbiana</name>
    <dbReference type="NCBI Taxonomy" id="112416"/>
    <lineage>
        <taxon>Eukaryota</taxon>
        <taxon>Fungi</taxon>
        <taxon>Dikarya</taxon>
        <taxon>Ascomycota</taxon>
        <taxon>Pezizomycotina</taxon>
        <taxon>Lecanoromycetes</taxon>
        <taxon>OSLEUM clade</taxon>
        <taxon>Lecanoromycetidae</taxon>
        <taxon>Lecanorales</taxon>
        <taxon>Lecanorineae</taxon>
        <taxon>Parmeliaceae</taxon>
        <taxon>Letharia</taxon>
    </lineage>
</organism>